<dbReference type="AlphaFoldDB" id="A0A2P2NDM9"/>
<sequence length="37" mass="4258">MSLNRPKTPCLSPNFLSSVFISCLKREFSFSFSLILF</sequence>
<dbReference type="PROSITE" id="PS51257">
    <property type="entry name" value="PROKAR_LIPOPROTEIN"/>
    <property type="match status" value="1"/>
</dbReference>
<protein>
    <submittedName>
        <fullName evidence="1">Uncharacterized protein</fullName>
    </submittedName>
</protein>
<reference evidence="1" key="1">
    <citation type="submission" date="2018-02" db="EMBL/GenBank/DDBJ databases">
        <title>Rhizophora mucronata_Transcriptome.</title>
        <authorList>
            <person name="Meera S.P."/>
            <person name="Sreeshan A."/>
            <person name="Augustine A."/>
        </authorList>
    </citation>
    <scope>NUCLEOTIDE SEQUENCE</scope>
    <source>
        <tissue evidence="1">Leaf</tissue>
    </source>
</reference>
<organism evidence="1">
    <name type="scientific">Rhizophora mucronata</name>
    <name type="common">Asiatic mangrove</name>
    <dbReference type="NCBI Taxonomy" id="61149"/>
    <lineage>
        <taxon>Eukaryota</taxon>
        <taxon>Viridiplantae</taxon>
        <taxon>Streptophyta</taxon>
        <taxon>Embryophyta</taxon>
        <taxon>Tracheophyta</taxon>
        <taxon>Spermatophyta</taxon>
        <taxon>Magnoliopsida</taxon>
        <taxon>eudicotyledons</taxon>
        <taxon>Gunneridae</taxon>
        <taxon>Pentapetalae</taxon>
        <taxon>rosids</taxon>
        <taxon>fabids</taxon>
        <taxon>Malpighiales</taxon>
        <taxon>Rhizophoraceae</taxon>
        <taxon>Rhizophora</taxon>
    </lineage>
</organism>
<evidence type="ECO:0000313" key="1">
    <source>
        <dbReference type="EMBL" id="MBX40583.1"/>
    </source>
</evidence>
<accession>A0A2P2NDM9</accession>
<dbReference type="EMBL" id="GGEC01060099">
    <property type="protein sequence ID" value="MBX40583.1"/>
    <property type="molecule type" value="Transcribed_RNA"/>
</dbReference>
<name>A0A2P2NDM9_RHIMU</name>
<proteinExistence type="predicted"/>